<dbReference type="CDD" id="cd16936">
    <property type="entry name" value="HATPase_RsbW-like"/>
    <property type="match status" value="1"/>
</dbReference>
<keyword evidence="1" id="KW-0808">Transferase</keyword>
<feature type="compositionally biased region" description="Polar residues" evidence="2">
    <location>
        <begin position="1"/>
        <end position="11"/>
    </location>
</feature>
<keyword evidence="4" id="KW-0067">ATP-binding</keyword>
<dbReference type="Proteomes" id="UP000734511">
    <property type="component" value="Unassembled WGS sequence"/>
</dbReference>
<dbReference type="PANTHER" id="PTHR35526:SF3">
    <property type="entry name" value="ANTI-SIGMA-F FACTOR RSBW"/>
    <property type="match status" value="1"/>
</dbReference>
<dbReference type="PANTHER" id="PTHR35526">
    <property type="entry name" value="ANTI-SIGMA-F FACTOR RSBW-RELATED"/>
    <property type="match status" value="1"/>
</dbReference>
<keyword evidence="4" id="KW-0547">Nucleotide-binding</keyword>
<keyword evidence="1" id="KW-0418">Kinase</keyword>
<dbReference type="Pfam" id="PF13581">
    <property type="entry name" value="HATPase_c_2"/>
    <property type="match status" value="1"/>
</dbReference>
<dbReference type="GO" id="GO:0005524">
    <property type="term" value="F:ATP binding"/>
    <property type="evidence" value="ECO:0007669"/>
    <property type="project" value="UniProtKB-KW"/>
</dbReference>
<evidence type="ECO:0000313" key="4">
    <source>
        <dbReference type="EMBL" id="NJP46543.1"/>
    </source>
</evidence>
<organism evidence="4 5">
    <name type="scientific">Actinacidiphila epipremni</name>
    <dbReference type="NCBI Taxonomy" id="2053013"/>
    <lineage>
        <taxon>Bacteria</taxon>
        <taxon>Bacillati</taxon>
        <taxon>Actinomycetota</taxon>
        <taxon>Actinomycetes</taxon>
        <taxon>Kitasatosporales</taxon>
        <taxon>Streptomycetaceae</taxon>
        <taxon>Actinacidiphila</taxon>
    </lineage>
</organism>
<reference evidence="4 5" key="1">
    <citation type="submission" date="2020-03" db="EMBL/GenBank/DDBJ databases">
        <title>WGS of actinomycetes isolated from Thailand.</title>
        <authorList>
            <person name="Thawai C."/>
        </authorList>
    </citation>
    <scope>NUCLEOTIDE SEQUENCE [LARGE SCALE GENOMIC DNA]</scope>
    <source>
        <strain evidence="4 5">PRB2-1</strain>
    </source>
</reference>
<dbReference type="Gene3D" id="3.30.565.10">
    <property type="entry name" value="Histidine kinase-like ATPase, C-terminal domain"/>
    <property type="match status" value="1"/>
</dbReference>
<keyword evidence="1" id="KW-0723">Serine/threonine-protein kinase</keyword>
<dbReference type="InterPro" id="IPR036890">
    <property type="entry name" value="HATPase_C_sf"/>
</dbReference>
<evidence type="ECO:0000256" key="1">
    <source>
        <dbReference type="ARBA" id="ARBA00022527"/>
    </source>
</evidence>
<comment type="caution">
    <text evidence="4">The sequence shown here is derived from an EMBL/GenBank/DDBJ whole genome shotgun (WGS) entry which is preliminary data.</text>
</comment>
<evidence type="ECO:0000313" key="5">
    <source>
        <dbReference type="Proteomes" id="UP000734511"/>
    </source>
</evidence>
<evidence type="ECO:0000256" key="2">
    <source>
        <dbReference type="SAM" id="MobiDB-lite"/>
    </source>
</evidence>
<name>A0ABX0ZY74_9ACTN</name>
<dbReference type="RefSeq" id="WP_167985391.1">
    <property type="nucleotide sequence ID" value="NZ_JAATEJ010000022.1"/>
</dbReference>
<evidence type="ECO:0000259" key="3">
    <source>
        <dbReference type="Pfam" id="PF13581"/>
    </source>
</evidence>
<gene>
    <name evidence="4" type="ORF">HCN08_24510</name>
</gene>
<keyword evidence="5" id="KW-1185">Reference proteome</keyword>
<proteinExistence type="predicted"/>
<dbReference type="InterPro" id="IPR003594">
    <property type="entry name" value="HATPase_dom"/>
</dbReference>
<accession>A0ABX0ZY74</accession>
<feature type="region of interest" description="Disordered" evidence="2">
    <location>
        <begin position="1"/>
        <end position="31"/>
    </location>
</feature>
<dbReference type="EMBL" id="JAATEJ010000022">
    <property type="protein sequence ID" value="NJP46543.1"/>
    <property type="molecule type" value="Genomic_DNA"/>
</dbReference>
<dbReference type="SUPFAM" id="SSF55874">
    <property type="entry name" value="ATPase domain of HSP90 chaperone/DNA topoisomerase II/histidine kinase"/>
    <property type="match status" value="1"/>
</dbReference>
<protein>
    <submittedName>
        <fullName evidence="4">ATP-binding protein</fullName>
    </submittedName>
</protein>
<dbReference type="InterPro" id="IPR050267">
    <property type="entry name" value="Anti-sigma-factor_SerPK"/>
</dbReference>
<sequence length="173" mass="17499">MALPSNDSPTSGVGARSGPAGGTVTAATPRHGTAAVDGGFELPAHGGSVAEARRRVRAYLRGAGCDEDGVETAALLVSELATNSVRHTASPVFVCRVGYDGAQLVLEVEDYGGTPEMPHRKEPGLGDVDGRGLLLVDALCTQWCVTPGPCGGRIVRAVLAAGAAQAGPVRRSA</sequence>
<feature type="domain" description="Histidine kinase/HSP90-like ATPase" evidence="3">
    <location>
        <begin position="43"/>
        <end position="145"/>
    </location>
</feature>